<dbReference type="EMBL" id="VTEH01000003">
    <property type="protein sequence ID" value="TYR76535.1"/>
    <property type="molecule type" value="Genomic_DNA"/>
</dbReference>
<dbReference type="InterPro" id="IPR024997">
    <property type="entry name" value="DUF3892"/>
</dbReference>
<proteinExistence type="predicted"/>
<organism evidence="1 2">
    <name type="scientific">Rossellomorea vietnamensis</name>
    <dbReference type="NCBI Taxonomy" id="218284"/>
    <lineage>
        <taxon>Bacteria</taxon>
        <taxon>Bacillati</taxon>
        <taxon>Bacillota</taxon>
        <taxon>Bacilli</taxon>
        <taxon>Bacillales</taxon>
        <taxon>Bacillaceae</taxon>
        <taxon>Rossellomorea</taxon>
    </lineage>
</organism>
<gene>
    <name evidence="1" type="ORF">FZC79_06550</name>
</gene>
<evidence type="ECO:0000313" key="1">
    <source>
        <dbReference type="EMBL" id="TYR76535.1"/>
    </source>
</evidence>
<protein>
    <submittedName>
        <fullName evidence="1">DUF3892 domain-containing protein</fullName>
    </submittedName>
</protein>
<reference evidence="1 2" key="1">
    <citation type="submission" date="2019-08" db="EMBL/GenBank/DDBJ databases">
        <title>Bacillus genomes from the desert of Cuatro Cienegas, Coahuila.</title>
        <authorList>
            <person name="Olmedo-Alvarez G."/>
        </authorList>
    </citation>
    <scope>NUCLEOTIDE SEQUENCE [LARGE SCALE GENOMIC DNA]</scope>
    <source>
        <strain evidence="1 2">CH40_1T</strain>
    </source>
</reference>
<dbReference type="RefSeq" id="WP_148946019.1">
    <property type="nucleotide sequence ID" value="NZ_JBNIKK010000008.1"/>
</dbReference>
<sequence length="72" mass="7869">MEEITKIQRKHDGQIISFQTSSGRIISYQKALMEAQEGSLTGVSFGLDEDGMTHLSSSVDGDTGFSDLPEIF</sequence>
<name>A0A5D4KIE9_9BACI</name>
<evidence type="ECO:0000313" key="2">
    <source>
        <dbReference type="Proteomes" id="UP000323317"/>
    </source>
</evidence>
<comment type="caution">
    <text evidence="1">The sequence shown here is derived from an EMBL/GenBank/DDBJ whole genome shotgun (WGS) entry which is preliminary data.</text>
</comment>
<dbReference type="Proteomes" id="UP000323317">
    <property type="component" value="Unassembled WGS sequence"/>
</dbReference>
<dbReference type="AlphaFoldDB" id="A0A5D4KIE9"/>
<accession>A0A5D4KIE9</accession>
<dbReference type="Pfam" id="PF13031">
    <property type="entry name" value="DUF3892"/>
    <property type="match status" value="1"/>
</dbReference>